<reference evidence="2 3" key="1">
    <citation type="submission" date="2021-06" db="EMBL/GenBank/DDBJ databases">
        <authorList>
            <person name="Palmer J.M."/>
        </authorList>
    </citation>
    <scope>NUCLEOTIDE SEQUENCE [LARGE SCALE GENOMIC DNA]</scope>
    <source>
        <strain evidence="3">if_2019</strain>
        <tissue evidence="2">Muscle</tissue>
    </source>
</reference>
<feature type="region of interest" description="Disordered" evidence="1">
    <location>
        <begin position="1"/>
        <end position="46"/>
    </location>
</feature>
<proteinExistence type="predicted"/>
<comment type="caution">
    <text evidence="2">The sequence shown here is derived from an EMBL/GenBank/DDBJ whole genome shotgun (WGS) entry which is preliminary data.</text>
</comment>
<keyword evidence="3" id="KW-1185">Reference proteome</keyword>
<feature type="compositionally biased region" description="Polar residues" evidence="1">
    <location>
        <begin position="22"/>
        <end position="32"/>
    </location>
</feature>
<dbReference type="EMBL" id="JAHRIQ010107451">
    <property type="protein sequence ID" value="MEQ2256600.1"/>
    <property type="molecule type" value="Genomic_DNA"/>
</dbReference>
<name>A0ABV0VH78_9TELE</name>
<evidence type="ECO:0000313" key="2">
    <source>
        <dbReference type="EMBL" id="MEQ2256600.1"/>
    </source>
</evidence>
<dbReference type="Proteomes" id="UP001482620">
    <property type="component" value="Unassembled WGS sequence"/>
</dbReference>
<sequence length="104" mass="11787">MLSLPRSYNGLIHNRQRAKATSLPTEPHSSARPSARKSLPPTDSDRDYKRAILYGVVCWGSRLRVEDTVRLKRLIRKASNIVGVKLDSLTVVSERRILSKLHKP</sequence>
<evidence type="ECO:0000313" key="3">
    <source>
        <dbReference type="Proteomes" id="UP001482620"/>
    </source>
</evidence>
<evidence type="ECO:0000256" key="1">
    <source>
        <dbReference type="SAM" id="MobiDB-lite"/>
    </source>
</evidence>
<gene>
    <name evidence="2" type="ORF">ILYODFUR_025759</name>
</gene>
<protein>
    <submittedName>
        <fullName evidence="2">Uncharacterized protein</fullName>
    </submittedName>
</protein>
<accession>A0ABV0VH78</accession>
<organism evidence="2 3">
    <name type="scientific">Ilyodon furcidens</name>
    <name type="common">goldbreast splitfin</name>
    <dbReference type="NCBI Taxonomy" id="33524"/>
    <lineage>
        <taxon>Eukaryota</taxon>
        <taxon>Metazoa</taxon>
        <taxon>Chordata</taxon>
        <taxon>Craniata</taxon>
        <taxon>Vertebrata</taxon>
        <taxon>Euteleostomi</taxon>
        <taxon>Actinopterygii</taxon>
        <taxon>Neopterygii</taxon>
        <taxon>Teleostei</taxon>
        <taxon>Neoteleostei</taxon>
        <taxon>Acanthomorphata</taxon>
        <taxon>Ovalentaria</taxon>
        <taxon>Atherinomorphae</taxon>
        <taxon>Cyprinodontiformes</taxon>
        <taxon>Goodeidae</taxon>
        <taxon>Ilyodon</taxon>
    </lineage>
</organism>